<protein>
    <recommendedName>
        <fullName evidence="10">Fluoride-specific ion channel FluC</fullName>
    </recommendedName>
</protein>
<comment type="catalytic activity">
    <reaction evidence="8">
        <text>fluoride(in) = fluoride(out)</text>
        <dbReference type="Rhea" id="RHEA:76159"/>
        <dbReference type="ChEBI" id="CHEBI:17051"/>
    </reaction>
    <physiologicalReaction direction="left-to-right" evidence="8">
        <dbReference type="Rhea" id="RHEA:76160"/>
    </physiologicalReaction>
</comment>
<comment type="similarity">
    <text evidence="7 10">Belongs to the fluoride channel Fluc/FEX (TC 1.A.43) family.</text>
</comment>
<keyword evidence="10" id="KW-0406">Ion transport</keyword>
<keyword evidence="2 10" id="KW-1003">Cell membrane</keyword>
<name>A0ABS1BBI3_9MICO</name>
<keyword evidence="3 10" id="KW-0812">Transmembrane</keyword>
<evidence type="ECO:0000256" key="1">
    <source>
        <dbReference type="ARBA" id="ARBA00004651"/>
    </source>
</evidence>
<organism evidence="11 12">
    <name type="scientific">Brachybacterium halotolerans</name>
    <dbReference type="NCBI Taxonomy" id="2795215"/>
    <lineage>
        <taxon>Bacteria</taxon>
        <taxon>Bacillati</taxon>
        <taxon>Actinomycetota</taxon>
        <taxon>Actinomycetes</taxon>
        <taxon>Micrococcales</taxon>
        <taxon>Dermabacteraceae</taxon>
        <taxon>Brachybacterium</taxon>
    </lineage>
</organism>
<comment type="subcellular location">
    <subcellularLocation>
        <location evidence="1 10">Cell membrane</location>
        <topology evidence="1 10">Multi-pass membrane protein</topology>
    </subcellularLocation>
</comment>
<proteinExistence type="inferred from homology"/>
<feature type="binding site" evidence="10">
    <location>
        <position position="94"/>
    </location>
    <ligand>
        <name>Na(+)</name>
        <dbReference type="ChEBI" id="CHEBI:29101"/>
        <note>structural</note>
    </ligand>
</feature>
<dbReference type="RefSeq" id="WP_200502840.1">
    <property type="nucleotide sequence ID" value="NZ_JAEDAJ010000006.1"/>
</dbReference>
<evidence type="ECO:0000256" key="6">
    <source>
        <dbReference type="ARBA" id="ARBA00023303"/>
    </source>
</evidence>
<dbReference type="EMBL" id="JAEDAJ010000006">
    <property type="protein sequence ID" value="MBK0332000.1"/>
    <property type="molecule type" value="Genomic_DNA"/>
</dbReference>
<dbReference type="Proteomes" id="UP000612352">
    <property type="component" value="Unassembled WGS sequence"/>
</dbReference>
<dbReference type="PANTHER" id="PTHR28259:SF1">
    <property type="entry name" value="FLUORIDE EXPORT PROTEIN 1-RELATED"/>
    <property type="match status" value="1"/>
</dbReference>
<keyword evidence="10" id="KW-0813">Transport</keyword>
<keyword evidence="5 10" id="KW-0472">Membrane</keyword>
<gene>
    <name evidence="10" type="primary">fluC</name>
    <name evidence="10" type="synonym">crcB</name>
    <name evidence="11" type="ORF">I8D64_11380</name>
</gene>
<keyword evidence="10" id="KW-0479">Metal-binding</keyword>
<dbReference type="PANTHER" id="PTHR28259">
    <property type="entry name" value="FLUORIDE EXPORT PROTEIN 1-RELATED"/>
    <property type="match status" value="1"/>
</dbReference>
<keyword evidence="12" id="KW-1185">Reference proteome</keyword>
<reference evidence="11 12" key="1">
    <citation type="submission" date="2020-12" db="EMBL/GenBank/DDBJ databases">
        <title>Brachybacterium sp. MASK1Z-5, whole genome shotgun sequence.</title>
        <authorList>
            <person name="Tuo L."/>
        </authorList>
    </citation>
    <scope>NUCLEOTIDE SEQUENCE [LARGE SCALE GENOMIC DNA]</scope>
    <source>
        <strain evidence="11 12">MASK1Z-5</strain>
    </source>
</reference>
<dbReference type="InterPro" id="IPR003691">
    <property type="entry name" value="FluC"/>
</dbReference>
<evidence type="ECO:0000256" key="4">
    <source>
        <dbReference type="ARBA" id="ARBA00022989"/>
    </source>
</evidence>
<evidence type="ECO:0000313" key="12">
    <source>
        <dbReference type="Proteomes" id="UP000612352"/>
    </source>
</evidence>
<keyword evidence="6 10" id="KW-0407">Ion channel</keyword>
<evidence type="ECO:0000256" key="8">
    <source>
        <dbReference type="ARBA" id="ARBA00035585"/>
    </source>
</evidence>
<comment type="function">
    <text evidence="9 10">Fluoride-specific ion channel. Important for reducing fluoride concentration in the cell, thus reducing its toxicity.</text>
</comment>
<keyword evidence="4 10" id="KW-1133">Transmembrane helix</keyword>
<feature type="transmembrane region" description="Helical" evidence="10">
    <location>
        <begin position="80"/>
        <end position="101"/>
    </location>
</feature>
<comment type="caution">
    <text evidence="11">The sequence shown here is derived from an EMBL/GenBank/DDBJ whole genome shotgun (WGS) entry which is preliminary data.</text>
</comment>
<evidence type="ECO:0000313" key="11">
    <source>
        <dbReference type="EMBL" id="MBK0332000.1"/>
    </source>
</evidence>
<feature type="transmembrane region" description="Helical" evidence="10">
    <location>
        <begin position="113"/>
        <end position="136"/>
    </location>
</feature>
<evidence type="ECO:0000256" key="9">
    <source>
        <dbReference type="ARBA" id="ARBA00049940"/>
    </source>
</evidence>
<accession>A0ABS1BBI3</accession>
<sequence>MTILLGILSVLVVGAGCGIGAAARWAVRESFSRALDRRESPSILLEVVPWPTMIANVVACFLLGIVVTRIGAEPTGAVRYLFLLLGAGVCGGLSTLAGAALDAVQLARRGTPVISVGYLLVTAALGMAALWLGVLVTQGMGSAGA</sequence>
<feature type="binding site" evidence="10">
    <location>
        <position position="91"/>
    </location>
    <ligand>
        <name>Na(+)</name>
        <dbReference type="ChEBI" id="CHEBI:29101"/>
        <note>structural</note>
    </ligand>
</feature>
<evidence type="ECO:0000256" key="7">
    <source>
        <dbReference type="ARBA" id="ARBA00035120"/>
    </source>
</evidence>
<evidence type="ECO:0000256" key="5">
    <source>
        <dbReference type="ARBA" id="ARBA00023136"/>
    </source>
</evidence>
<dbReference type="Pfam" id="PF02537">
    <property type="entry name" value="CRCB"/>
    <property type="match status" value="1"/>
</dbReference>
<comment type="activity regulation">
    <text evidence="10">Na(+) is not transported, but it plays an essential structural role and its presence is essential for fluoride channel function.</text>
</comment>
<keyword evidence="10" id="KW-0915">Sodium</keyword>
<evidence type="ECO:0000256" key="2">
    <source>
        <dbReference type="ARBA" id="ARBA00022475"/>
    </source>
</evidence>
<evidence type="ECO:0000256" key="10">
    <source>
        <dbReference type="HAMAP-Rule" id="MF_00454"/>
    </source>
</evidence>
<feature type="transmembrane region" description="Helical" evidence="10">
    <location>
        <begin position="50"/>
        <end position="68"/>
    </location>
</feature>
<dbReference type="HAMAP" id="MF_00454">
    <property type="entry name" value="FluC"/>
    <property type="match status" value="1"/>
</dbReference>
<evidence type="ECO:0000256" key="3">
    <source>
        <dbReference type="ARBA" id="ARBA00022692"/>
    </source>
</evidence>